<keyword evidence="1" id="KW-1133">Transmembrane helix</keyword>
<accession>A0A2U2B905</accession>
<keyword evidence="1" id="KW-0812">Transmembrane</keyword>
<evidence type="ECO:0000313" key="3">
    <source>
        <dbReference type="Proteomes" id="UP000244956"/>
    </source>
</evidence>
<evidence type="ECO:0000256" key="1">
    <source>
        <dbReference type="SAM" id="Phobius"/>
    </source>
</evidence>
<protein>
    <submittedName>
        <fullName evidence="2">Uncharacterized protein</fullName>
    </submittedName>
</protein>
<keyword evidence="1" id="KW-0472">Membrane</keyword>
<name>A0A2U2B905_9BACT</name>
<feature type="transmembrane region" description="Helical" evidence="1">
    <location>
        <begin position="74"/>
        <end position="93"/>
    </location>
</feature>
<dbReference type="AlphaFoldDB" id="A0A2U2B905"/>
<organism evidence="2 3">
    <name type="scientific">Marinilabilia rubra</name>
    <dbReference type="NCBI Taxonomy" id="2162893"/>
    <lineage>
        <taxon>Bacteria</taxon>
        <taxon>Pseudomonadati</taxon>
        <taxon>Bacteroidota</taxon>
        <taxon>Bacteroidia</taxon>
        <taxon>Marinilabiliales</taxon>
        <taxon>Marinilabiliaceae</taxon>
        <taxon>Marinilabilia</taxon>
    </lineage>
</organism>
<reference evidence="2 3" key="1">
    <citation type="submission" date="2018-05" db="EMBL/GenBank/DDBJ databases">
        <title>Marinilabilia rubrum sp. nov., isolated from saltern sediment.</title>
        <authorList>
            <person name="Zhang R."/>
        </authorList>
    </citation>
    <scope>NUCLEOTIDE SEQUENCE [LARGE SCALE GENOMIC DNA]</scope>
    <source>
        <strain evidence="2 3">WTE16</strain>
    </source>
</reference>
<proteinExistence type="predicted"/>
<evidence type="ECO:0000313" key="2">
    <source>
        <dbReference type="EMBL" id="PWD99545.1"/>
    </source>
</evidence>
<comment type="caution">
    <text evidence="2">The sequence shown here is derived from an EMBL/GenBank/DDBJ whole genome shotgun (WGS) entry which is preliminary data.</text>
</comment>
<dbReference type="RefSeq" id="WP_109264086.1">
    <property type="nucleotide sequence ID" value="NZ_QEWP01000006.1"/>
</dbReference>
<dbReference type="Proteomes" id="UP000244956">
    <property type="component" value="Unassembled WGS sequence"/>
</dbReference>
<feature type="transmembrane region" description="Helical" evidence="1">
    <location>
        <begin position="21"/>
        <end position="54"/>
    </location>
</feature>
<dbReference type="EMBL" id="QEWP01000006">
    <property type="protein sequence ID" value="PWD99545.1"/>
    <property type="molecule type" value="Genomic_DNA"/>
</dbReference>
<gene>
    <name evidence="2" type="ORF">DDZ16_08805</name>
</gene>
<sequence length="94" mass="10057">MEKSIEKKRKVFKGAGYLLGFLIGTLVAVIFVVITGVEALIGAIAGAVAVPSGMFLDKKLQNQSDTSQTADKSVFLVLLIVGIMFLGFIVFLIH</sequence>
<keyword evidence="3" id="KW-1185">Reference proteome</keyword>